<dbReference type="InterPro" id="IPR009057">
    <property type="entry name" value="Homeodomain-like_sf"/>
</dbReference>
<dbReference type="Proteomes" id="UP001148838">
    <property type="component" value="Unassembled WGS sequence"/>
</dbReference>
<comment type="caution">
    <text evidence="3">The sequence shown here is derived from an EMBL/GenBank/DDBJ whole genome shotgun (WGS) entry which is preliminary data.</text>
</comment>
<feature type="region of interest" description="Disordered" evidence="2">
    <location>
        <begin position="93"/>
        <end position="117"/>
    </location>
</feature>
<protein>
    <submittedName>
        <fullName evidence="3">Uncharacterized protein</fullName>
    </submittedName>
</protein>
<dbReference type="Pfam" id="PF13384">
    <property type="entry name" value="HTH_23"/>
    <property type="match status" value="1"/>
</dbReference>
<keyword evidence="4" id="KW-1185">Reference proteome</keyword>
<evidence type="ECO:0000313" key="3">
    <source>
        <dbReference type="EMBL" id="KAJ4446536.1"/>
    </source>
</evidence>
<dbReference type="Gene3D" id="1.10.10.10">
    <property type="entry name" value="Winged helix-like DNA-binding domain superfamily/Winged helix DNA-binding domain"/>
    <property type="match status" value="1"/>
</dbReference>
<sequence length="117" mass="13537">MGRKGKNSSFELRQLVVSRHEKGRTHRDIARMLNIERSTVGDIMRRYEGGDRIEFIPQKGRPKKLRNRDVRSIIRKVKKNPRLRAPQLAADLASKSGKNVHPGTVRKFYNGRGTMEE</sequence>
<comment type="subcellular location">
    <subcellularLocation>
        <location evidence="1">Nucleus</location>
    </subcellularLocation>
</comment>
<dbReference type="InterPro" id="IPR036388">
    <property type="entry name" value="WH-like_DNA-bd_sf"/>
</dbReference>
<organism evidence="3 4">
    <name type="scientific">Periplaneta americana</name>
    <name type="common">American cockroach</name>
    <name type="synonym">Blatta americana</name>
    <dbReference type="NCBI Taxonomy" id="6978"/>
    <lineage>
        <taxon>Eukaryota</taxon>
        <taxon>Metazoa</taxon>
        <taxon>Ecdysozoa</taxon>
        <taxon>Arthropoda</taxon>
        <taxon>Hexapoda</taxon>
        <taxon>Insecta</taxon>
        <taxon>Pterygota</taxon>
        <taxon>Neoptera</taxon>
        <taxon>Polyneoptera</taxon>
        <taxon>Dictyoptera</taxon>
        <taxon>Blattodea</taxon>
        <taxon>Blattoidea</taxon>
        <taxon>Blattidae</taxon>
        <taxon>Blattinae</taxon>
        <taxon>Periplaneta</taxon>
    </lineage>
</organism>
<evidence type="ECO:0000313" key="4">
    <source>
        <dbReference type="Proteomes" id="UP001148838"/>
    </source>
</evidence>
<reference evidence="3 4" key="1">
    <citation type="journal article" date="2022" name="Allergy">
        <title>Genome assembly and annotation of Periplaneta americana reveal a comprehensive cockroach allergen profile.</title>
        <authorList>
            <person name="Wang L."/>
            <person name="Xiong Q."/>
            <person name="Saelim N."/>
            <person name="Wang L."/>
            <person name="Nong W."/>
            <person name="Wan A.T."/>
            <person name="Shi M."/>
            <person name="Liu X."/>
            <person name="Cao Q."/>
            <person name="Hui J.H.L."/>
            <person name="Sookrung N."/>
            <person name="Leung T.F."/>
            <person name="Tungtrongchitr A."/>
            <person name="Tsui S.K.W."/>
        </authorList>
    </citation>
    <scope>NUCLEOTIDE SEQUENCE [LARGE SCALE GENOMIC DNA]</scope>
    <source>
        <strain evidence="3">PWHHKU_190912</strain>
    </source>
</reference>
<evidence type="ECO:0000256" key="1">
    <source>
        <dbReference type="ARBA" id="ARBA00004123"/>
    </source>
</evidence>
<gene>
    <name evidence="3" type="ORF">ANN_13232</name>
</gene>
<dbReference type="SUPFAM" id="SSF46689">
    <property type="entry name" value="Homeodomain-like"/>
    <property type="match status" value="1"/>
</dbReference>
<proteinExistence type="predicted"/>
<accession>A0ABQ8TKV8</accession>
<name>A0ABQ8TKV8_PERAM</name>
<dbReference type="EMBL" id="JAJSOF020000009">
    <property type="protein sequence ID" value="KAJ4446536.1"/>
    <property type="molecule type" value="Genomic_DNA"/>
</dbReference>
<evidence type="ECO:0000256" key="2">
    <source>
        <dbReference type="SAM" id="MobiDB-lite"/>
    </source>
</evidence>